<dbReference type="InterPro" id="IPR019747">
    <property type="entry name" value="FERM_CS"/>
</dbReference>
<comment type="subcellular location">
    <subcellularLocation>
        <location evidence="1">Cytoplasm</location>
    </subcellularLocation>
</comment>
<dbReference type="SUPFAM" id="SSF54236">
    <property type="entry name" value="Ubiquitin-like"/>
    <property type="match status" value="1"/>
</dbReference>
<feature type="region of interest" description="Disordered" evidence="3">
    <location>
        <begin position="509"/>
        <end position="549"/>
    </location>
</feature>
<dbReference type="InterPro" id="IPR035963">
    <property type="entry name" value="FERM_2"/>
</dbReference>
<dbReference type="PANTHER" id="PTHR23280">
    <property type="entry name" value="4.1 G PROTEIN"/>
    <property type="match status" value="1"/>
</dbReference>
<name>A0A2C9M2U6_BIOGL</name>
<evidence type="ECO:0000313" key="6">
    <source>
        <dbReference type="Proteomes" id="UP000076420"/>
    </source>
</evidence>
<dbReference type="InterPro" id="IPR014352">
    <property type="entry name" value="FERM/acyl-CoA-bd_prot_sf"/>
</dbReference>
<dbReference type="InterPro" id="IPR018979">
    <property type="entry name" value="FERM_N"/>
</dbReference>
<dbReference type="RefSeq" id="XP_013063569.2">
    <property type="nucleotide sequence ID" value="XM_013208115.2"/>
</dbReference>
<dbReference type="GO" id="GO:0005737">
    <property type="term" value="C:cytoplasm"/>
    <property type="evidence" value="ECO:0007669"/>
    <property type="project" value="UniProtKB-SubCell"/>
</dbReference>
<feature type="compositionally biased region" description="Basic and acidic residues" evidence="3">
    <location>
        <begin position="804"/>
        <end position="817"/>
    </location>
</feature>
<evidence type="ECO:0000256" key="3">
    <source>
        <dbReference type="SAM" id="MobiDB-lite"/>
    </source>
</evidence>
<dbReference type="GO" id="GO:0016020">
    <property type="term" value="C:membrane"/>
    <property type="evidence" value="ECO:0007669"/>
    <property type="project" value="UniProtKB-ARBA"/>
</dbReference>
<dbReference type="GO" id="GO:0005856">
    <property type="term" value="C:cytoskeleton"/>
    <property type="evidence" value="ECO:0007669"/>
    <property type="project" value="TreeGrafter"/>
</dbReference>
<gene>
    <name evidence="5" type="primary">106052684</name>
</gene>
<reference evidence="5" key="1">
    <citation type="submission" date="2020-05" db="UniProtKB">
        <authorList>
            <consortium name="EnsemblMetazoa"/>
        </authorList>
    </citation>
    <scope>IDENTIFICATION</scope>
    <source>
        <strain evidence="5">BB02</strain>
    </source>
</reference>
<feature type="compositionally biased region" description="Low complexity" evidence="3">
    <location>
        <begin position="895"/>
        <end position="906"/>
    </location>
</feature>
<feature type="compositionally biased region" description="Polar residues" evidence="3">
    <location>
        <begin position="695"/>
        <end position="711"/>
    </location>
</feature>
<dbReference type="SUPFAM" id="SSF47031">
    <property type="entry name" value="Second domain of FERM"/>
    <property type="match status" value="1"/>
</dbReference>
<evidence type="ECO:0000259" key="4">
    <source>
        <dbReference type="PROSITE" id="PS50057"/>
    </source>
</evidence>
<feature type="compositionally biased region" description="Polar residues" evidence="3">
    <location>
        <begin position="718"/>
        <end position="750"/>
    </location>
</feature>
<dbReference type="STRING" id="6526.A0A2C9M2U6"/>
<dbReference type="InterPro" id="IPR019749">
    <property type="entry name" value="Band_41_domain"/>
</dbReference>
<evidence type="ECO:0000256" key="2">
    <source>
        <dbReference type="ARBA" id="ARBA00022490"/>
    </source>
</evidence>
<feature type="compositionally biased region" description="Polar residues" evidence="3">
    <location>
        <begin position="831"/>
        <end position="851"/>
    </location>
</feature>
<feature type="domain" description="FERM" evidence="4">
    <location>
        <begin position="34"/>
        <end position="315"/>
    </location>
</feature>
<feature type="compositionally biased region" description="Polar residues" evidence="3">
    <location>
        <begin position="764"/>
        <end position="793"/>
    </location>
</feature>
<dbReference type="Pfam" id="PF00373">
    <property type="entry name" value="FERM_M"/>
    <property type="match status" value="1"/>
</dbReference>
<evidence type="ECO:0000256" key="1">
    <source>
        <dbReference type="ARBA" id="ARBA00004496"/>
    </source>
</evidence>
<dbReference type="PANTHER" id="PTHR23280:SF4">
    <property type="entry name" value="BAND 4.1-LIKE PROTEIN 4A"/>
    <property type="match status" value="1"/>
</dbReference>
<dbReference type="Gene3D" id="1.20.80.10">
    <property type="match status" value="1"/>
</dbReference>
<dbReference type="Gene3D" id="3.10.20.90">
    <property type="entry name" value="Phosphatidylinositol 3-kinase Catalytic Subunit, Chain A, domain 1"/>
    <property type="match status" value="1"/>
</dbReference>
<dbReference type="InterPro" id="IPR019748">
    <property type="entry name" value="FERM_central"/>
</dbReference>
<feature type="compositionally biased region" description="Polar residues" evidence="3">
    <location>
        <begin position="907"/>
        <end position="924"/>
    </location>
</feature>
<dbReference type="EnsemblMetazoa" id="BGLB037917-RB">
    <property type="protein sequence ID" value="BGLB037917-PB"/>
    <property type="gene ID" value="BGLB037917"/>
</dbReference>
<accession>A0A2C9M2U6</accession>
<feature type="region of interest" description="Disordered" evidence="3">
    <location>
        <begin position="599"/>
        <end position="630"/>
    </location>
</feature>
<feature type="compositionally biased region" description="Polar residues" evidence="3">
    <location>
        <begin position="861"/>
        <end position="876"/>
    </location>
</feature>
<dbReference type="KEGG" id="bgt:106052684"/>
<proteinExistence type="predicted"/>
<dbReference type="GO" id="GO:0031032">
    <property type="term" value="P:actomyosin structure organization"/>
    <property type="evidence" value="ECO:0007669"/>
    <property type="project" value="TreeGrafter"/>
</dbReference>
<dbReference type="FunFam" id="1.20.80.10:FF:000003">
    <property type="entry name" value="Tyrosine-protein phosphatase non-receptor type 4"/>
    <property type="match status" value="1"/>
</dbReference>
<dbReference type="CDD" id="cd13186">
    <property type="entry name" value="FERM_C_NBL4_NBL5"/>
    <property type="match status" value="1"/>
</dbReference>
<evidence type="ECO:0000313" key="5">
    <source>
        <dbReference type="EnsemblMetazoa" id="BGLB037917-PB"/>
    </source>
</evidence>
<dbReference type="VEuPathDB" id="VectorBase:BGLB037917"/>
<dbReference type="CDD" id="cd01765">
    <property type="entry name" value="FERM_F0_F1"/>
    <property type="match status" value="1"/>
</dbReference>
<dbReference type="Proteomes" id="UP000076420">
    <property type="component" value="Unassembled WGS sequence"/>
</dbReference>
<organism evidence="5 6">
    <name type="scientific">Biomphalaria glabrata</name>
    <name type="common">Bloodfluke planorb</name>
    <name type="synonym">Freshwater snail</name>
    <dbReference type="NCBI Taxonomy" id="6526"/>
    <lineage>
        <taxon>Eukaryota</taxon>
        <taxon>Metazoa</taxon>
        <taxon>Spiralia</taxon>
        <taxon>Lophotrochozoa</taxon>
        <taxon>Mollusca</taxon>
        <taxon>Gastropoda</taxon>
        <taxon>Heterobranchia</taxon>
        <taxon>Euthyneura</taxon>
        <taxon>Panpulmonata</taxon>
        <taxon>Hygrophila</taxon>
        <taxon>Lymnaeoidea</taxon>
        <taxon>Planorbidae</taxon>
        <taxon>Biomphalaria</taxon>
    </lineage>
</organism>
<dbReference type="InterPro" id="IPR000299">
    <property type="entry name" value="FERM_domain"/>
</dbReference>
<dbReference type="InterPro" id="IPR018980">
    <property type="entry name" value="FERM_PH-like_C"/>
</dbReference>
<dbReference type="Pfam" id="PF09379">
    <property type="entry name" value="FERM_N"/>
    <property type="match status" value="1"/>
</dbReference>
<feature type="compositionally biased region" description="Polar residues" evidence="3">
    <location>
        <begin position="609"/>
        <end position="626"/>
    </location>
</feature>
<dbReference type="Pfam" id="PF09380">
    <property type="entry name" value="FERM_C"/>
    <property type="match status" value="1"/>
</dbReference>
<dbReference type="SUPFAM" id="SSF50729">
    <property type="entry name" value="PH domain-like"/>
    <property type="match status" value="1"/>
</dbReference>
<feature type="region of interest" description="Disordered" evidence="3">
    <location>
        <begin position="764"/>
        <end position="876"/>
    </location>
</feature>
<dbReference type="SMART" id="SM00295">
    <property type="entry name" value="B41"/>
    <property type="match status" value="1"/>
</dbReference>
<feature type="region of interest" description="Disordered" evidence="3">
    <location>
        <begin position="692"/>
        <end position="750"/>
    </location>
</feature>
<dbReference type="AlphaFoldDB" id="A0A2C9M2U6"/>
<dbReference type="CDD" id="cd14473">
    <property type="entry name" value="FERM_B-lobe"/>
    <property type="match status" value="1"/>
</dbReference>
<dbReference type="SMART" id="SM01196">
    <property type="entry name" value="FERM_C"/>
    <property type="match status" value="1"/>
</dbReference>
<dbReference type="VEuPathDB" id="VectorBase:BGLAX_032546"/>
<dbReference type="PROSITE" id="PS50057">
    <property type="entry name" value="FERM_3"/>
    <property type="match status" value="1"/>
</dbReference>
<dbReference type="OrthoDB" id="6235974at2759"/>
<dbReference type="InterPro" id="IPR011993">
    <property type="entry name" value="PH-like_dom_sf"/>
</dbReference>
<sequence length="924" mass="106054">MMSKSGRLSRLFPRLFRGEAKDKVENSTNKVKGPFCLIVFLDDAEKNIAYKGNWKGQTIFDNVCTMINLLEKDYFGLRLIDYSGQTHWLNLSKGLSSQLKVCSEPHKLYFCVKFYAADPCKLRDEITRYLFFLQIKRDILQGRLPVAYDEVAELCGYALQSELGDYDPRLHTTGYVSEFCFIPNQTEELEAKIAGIHRRCVGATPLMAEQKYLEKVKWLELYGVDLHPVQGESNVEYFLGLTPTGVVVYKHKTKVASYFWPRVTKASHKGKMFTIRVKDKNNDENVYGFELSTKSACKHLWKCCIEHHAFFSGRSSRLAATETRSRQQPTVQRSQSRRQARRSNSDSRLVAEQWHNDQHVHKNRTVLTVMGQAEPVRAPRHRSLPELQGRQSPRSIKSAPWESKLDYGLYTSGHDSPSVYSDNKYPGSDSQSGISQRKRYFPNTKTSDNESDASASRRRRRELDSDSGSEISFPHSGHNRKIRHTMSDKDMKLRSNGNLFYPYHDKENLSQGSIPSLHSAPAGEAKLRRRRRRSKSPGNTKRPPEELKQHIEFDLVDTEGMTEDQLRDIPYTKVETKSNLFRVKYSPKIRHKIWASRRKSFGDVDRNSPSKSGSNSTVSRQDSYYTDPSGKYIYGSRVSGSLSQGNLPRFQNPESHQSNSFDQSLATNLLSELNSSHPKNSLYNENIRYNEKQHNSSQSQTNWNGVNNVSESDGYRNYSLNTNPKYSHSKHYSTYQQLRETPKVNTSDSNRLSYREELNYTAHNMQNSKSNTGSDFSNKNNYVGSNYKPSTSTEFHHQPVQSHSKKDLIGSIRDSRNHSPYYRETLPDDASTLTKGSSRPNNNQRHSSAYHQFTDERNSKDSLQLKYNSPSSQRMQNTYNNFYNVQSQGHSYQHSPRSGSSVSPRGTQSTSNYRQHTSNLVTQL</sequence>
<dbReference type="Gene3D" id="2.30.29.30">
    <property type="entry name" value="Pleckstrin-homology domain (PH domain)/Phosphotyrosine-binding domain (PTB)"/>
    <property type="match status" value="1"/>
</dbReference>
<dbReference type="InterPro" id="IPR029071">
    <property type="entry name" value="Ubiquitin-like_domsf"/>
</dbReference>
<feature type="region of interest" description="Disordered" evidence="3">
    <location>
        <begin position="415"/>
        <end position="493"/>
    </location>
</feature>
<feature type="region of interest" description="Disordered" evidence="3">
    <location>
        <begin position="888"/>
        <end position="924"/>
    </location>
</feature>
<dbReference type="FunFam" id="2.30.29.30:FF:000002">
    <property type="entry name" value="Band 4.1-like protein 5 isoform 1"/>
    <property type="match status" value="1"/>
</dbReference>
<dbReference type="PROSITE" id="PS00660">
    <property type="entry name" value="FERM_1"/>
    <property type="match status" value="1"/>
</dbReference>
<keyword evidence="2" id="KW-0963">Cytoplasm</keyword>
<dbReference type="PRINTS" id="PR00935">
    <property type="entry name" value="BAND41"/>
</dbReference>
<protein>
    <recommendedName>
        <fullName evidence="4">FERM domain-containing protein</fullName>
    </recommendedName>
</protein>
<feature type="region of interest" description="Disordered" evidence="3">
    <location>
        <begin position="320"/>
        <end position="399"/>
    </location>
</feature>